<evidence type="ECO:0000256" key="2">
    <source>
        <dbReference type="SAM" id="Phobius"/>
    </source>
</evidence>
<gene>
    <name evidence="3" type="ORF">TcWFU_009000</name>
</gene>
<comment type="caution">
    <text evidence="3">The sequence shown here is derived from an EMBL/GenBank/DDBJ whole genome shotgun (WGS) entry which is preliminary data.</text>
</comment>
<protein>
    <submittedName>
        <fullName evidence="3">Transmembrane protein 26</fullName>
    </submittedName>
</protein>
<organism evidence="3 4">
    <name type="scientific">Taenia crassiceps</name>
    <dbReference type="NCBI Taxonomy" id="6207"/>
    <lineage>
        <taxon>Eukaryota</taxon>
        <taxon>Metazoa</taxon>
        <taxon>Spiralia</taxon>
        <taxon>Lophotrochozoa</taxon>
        <taxon>Platyhelminthes</taxon>
        <taxon>Cestoda</taxon>
        <taxon>Eucestoda</taxon>
        <taxon>Cyclophyllidea</taxon>
        <taxon>Taeniidae</taxon>
        <taxon>Taenia</taxon>
    </lineage>
</organism>
<feature type="compositionally biased region" description="Low complexity" evidence="1">
    <location>
        <begin position="96"/>
        <end position="131"/>
    </location>
</feature>
<sequence>MGSNFDWLLASTYCKAIGLGNWNESTARQVGSDGATLCFINEIITVASVTLSSSNHMDIPQSKTDDCLLNLTNSSDDLETPPKPPYPLHFTKNCLPQQQQQHQHQHQQPSRKQSRQQPGDPQTSSSLQSLQPRRSLKELTNCNSQSLASQKTSAASRRPSGISFIGYKYSRAVIQDPTTGCCLRTFCRGWIGILQLLIALRAILARFVFLALTMTLVVTVVSAKGQNIYWLLCFLMLPLLVDLCYSIGLVVAPRRAQDRTEKWFTKCLLAYLFCACPPIWIIELHQLQQLNEATDAVINNQGFIKPGGMVPMRNPWMEAGLVYNEPGENTVIMGDTVENYLNAAAMRRNLTVDASITHTTFRVKRSSSEDASIRFPTQEESLIQAVTLQHYPLKMRVRIMEQLLLLSVIVGRWLLPRLGISRDQLSQLLLINIGNAADILELFEAFNEEAVRTNTSLNICILCLWQASLLQFCFNKTATLERRKNTIQQAPSLLRSVSRSTTFNDLGPMELIQVQPELLLPSPRRRHFCDCCSRRSPDEPVSGCEQLWFGTELWALFMSLILQDVPFLALRLTLVLHFNVRSYSNIFFTCKNSLLILLQVFRSAVILSEFRRNWSNEKSDIPLILVP</sequence>
<dbReference type="PANTHER" id="PTHR22168:SF8">
    <property type="entry name" value="TRANSMEMBRANE PROTEIN 26"/>
    <property type="match status" value="1"/>
</dbReference>
<keyword evidence="4" id="KW-1185">Reference proteome</keyword>
<reference evidence="3 4" key="1">
    <citation type="journal article" date="2022" name="Front. Cell. Infect. Microbiol.">
        <title>The Genomes of Two Strains of Taenia crassiceps the Animal Model for the Study of Human Cysticercosis.</title>
        <authorList>
            <person name="Bobes R.J."/>
            <person name="Estrada K."/>
            <person name="Rios-Valencia D.G."/>
            <person name="Calderon-Gallegos A."/>
            <person name="de la Torre P."/>
            <person name="Carrero J.C."/>
            <person name="Sanchez-Flores A."/>
            <person name="Laclette J.P."/>
        </authorList>
    </citation>
    <scope>NUCLEOTIDE SEQUENCE [LARGE SCALE GENOMIC DNA]</scope>
    <source>
        <strain evidence="3">WFUcys</strain>
    </source>
</reference>
<evidence type="ECO:0000313" key="3">
    <source>
        <dbReference type="EMBL" id="KAL5108145.1"/>
    </source>
</evidence>
<dbReference type="EMBL" id="JAKROA010000004">
    <property type="protein sequence ID" value="KAL5108145.1"/>
    <property type="molecule type" value="Genomic_DNA"/>
</dbReference>
<keyword evidence="2" id="KW-0472">Membrane</keyword>
<keyword evidence="2" id="KW-1133">Transmembrane helix</keyword>
<keyword evidence="2 3" id="KW-0812">Transmembrane</keyword>
<feature type="transmembrane region" description="Helical" evidence="2">
    <location>
        <begin position="228"/>
        <end position="251"/>
    </location>
</feature>
<feature type="region of interest" description="Disordered" evidence="1">
    <location>
        <begin position="70"/>
        <end position="131"/>
    </location>
</feature>
<proteinExistence type="predicted"/>
<evidence type="ECO:0000313" key="4">
    <source>
        <dbReference type="Proteomes" id="UP001651158"/>
    </source>
</evidence>
<dbReference type="Proteomes" id="UP001651158">
    <property type="component" value="Unassembled WGS sequence"/>
</dbReference>
<name>A0ABR4QFD7_9CEST</name>
<dbReference type="Pfam" id="PF09772">
    <property type="entry name" value="Tmem26"/>
    <property type="match status" value="3"/>
</dbReference>
<evidence type="ECO:0000256" key="1">
    <source>
        <dbReference type="SAM" id="MobiDB-lite"/>
    </source>
</evidence>
<feature type="transmembrane region" description="Helical" evidence="2">
    <location>
        <begin position="203"/>
        <end position="222"/>
    </location>
</feature>
<dbReference type="InterPro" id="IPR019169">
    <property type="entry name" value="Transmembrane_26"/>
</dbReference>
<dbReference type="PANTHER" id="PTHR22168">
    <property type="entry name" value="TMEM26 PROTEIN"/>
    <property type="match status" value="1"/>
</dbReference>
<accession>A0ABR4QFD7</accession>